<dbReference type="Gene3D" id="1.20.1530.20">
    <property type="match status" value="1"/>
</dbReference>
<dbReference type="GO" id="GO:0015297">
    <property type="term" value="F:antiporter activity"/>
    <property type="evidence" value="ECO:0007669"/>
    <property type="project" value="InterPro"/>
</dbReference>
<evidence type="ECO:0000256" key="1">
    <source>
        <dbReference type="ARBA" id="ARBA00004141"/>
    </source>
</evidence>
<gene>
    <name evidence="10" type="ORF">C6V83_17340</name>
</gene>
<feature type="transmembrane region" description="Helical" evidence="8">
    <location>
        <begin position="169"/>
        <end position="195"/>
    </location>
</feature>
<dbReference type="RefSeq" id="WP_105943462.1">
    <property type="nucleotide sequence ID" value="NZ_CP027433.1"/>
</dbReference>
<evidence type="ECO:0000256" key="4">
    <source>
        <dbReference type="ARBA" id="ARBA00022989"/>
    </source>
</evidence>
<keyword evidence="2" id="KW-0813">Transport</keyword>
<dbReference type="GO" id="GO:0016020">
    <property type="term" value="C:membrane"/>
    <property type="evidence" value="ECO:0007669"/>
    <property type="project" value="UniProtKB-SubCell"/>
</dbReference>
<evidence type="ECO:0000256" key="8">
    <source>
        <dbReference type="SAM" id="Phobius"/>
    </source>
</evidence>
<dbReference type="OrthoDB" id="9793589at2"/>
<evidence type="ECO:0000256" key="6">
    <source>
        <dbReference type="ARBA" id="ARBA00023136"/>
    </source>
</evidence>
<feature type="transmembrane region" description="Helical" evidence="8">
    <location>
        <begin position="261"/>
        <end position="280"/>
    </location>
</feature>
<protein>
    <submittedName>
        <fullName evidence="10">Cation/H(+) antiporter</fullName>
    </submittedName>
</protein>
<evidence type="ECO:0000259" key="9">
    <source>
        <dbReference type="Pfam" id="PF00999"/>
    </source>
</evidence>
<dbReference type="PANTHER" id="PTHR32468:SF0">
    <property type="entry name" value="K(+)_H(+) ANTIPORTER 1"/>
    <property type="match status" value="1"/>
</dbReference>
<feature type="transmembrane region" description="Helical" evidence="8">
    <location>
        <begin position="72"/>
        <end position="89"/>
    </location>
</feature>
<dbReference type="Pfam" id="PF00999">
    <property type="entry name" value="Na_H_Exchanger"/>
    <property type="match status" value="1"/>
</dbReference>
<evidence type="ECO:0000313" key="10">
    <source>
        <dbReference type="EMBL" id="AVM01759.1"/>
    </source>
</evidence>
<feature type="transmembrane region" description="Helical" evidence="8">
    <location>
        <begin position="322"/>
        <end position="344"/>
    </location>
</feature>
<dbReference type="EMBL" id="CP027433">
    <property type="protein sequence ID" value="AVM01759.1"/>
    <property type="molecule type" value="Genomic_DNA"/>
</dbReference>
<dbReference type="KEGG" id="git:C6V83_17340"/>
<accession>A0A2S0KJ95</accession>
<dbReference type="Proteomes" id="UP000239814">
    <property type="component" value="Chromosome"/>
</dbReference>
<comment type="subcellular location">
    <subcellularLocation>
        <location evidence="1">Membrane</location>
        <topology evidence="1">Multi-pass membrane protein</topology>
    </subcellularLocation>
</comment>
<dbReference type="AlphaFoldDB" id="A0A2S0KJ95"/>
<feature type="transmembrane region" description="Helical" evidence="8">
    <location>
        <begin position="292"/>
        <end position="310"/>
    </location>
</feature>
<name>A0A2S0KJ95_9ACTN</name>
<feature type="transmembrane region" description="Helical" evidence="8">
    <location>
        <begin position="101"/>
        <end position="125"/>
    </location>
</feature>
<evidence type="ECO:0000256" key="5">
    <source>
        <dbReference type="ARBA" id="ARBA00023065"/>
    </source>
</evidence>
<keyword evidence="3 8" id="KW-0812">Transmembrane</keyword>
<dbReference type="InterPro" id="IPR050794">
    <property type="entry name" value="CPA2_transporter"/>
</dbReference>
<feature type="region of interest" description="Disordered" evidence="7">
    <location>
        <begin position="669"/>
        <end position="708"/>
    </location>
</feature>
<evidence type="ECO:0000256" key="3">
    <source>
        <dbReference type="ARBA" id="ARBA00022692"/>
    </source>
</evidence>
<feature type="transmembrane region" description="Helical" evidence="8">
    <location>
        <begin position="6"/>
        <end position="23"/>
    </location>
</feature>
<reference evidence="10 11" key="1">
    <citation type="submission" date="2018-03" db="EMBL/GenBank/DDBJ databases">
        <title>Characteristics and genome of n-alkane degrading marine bacteria Gordonia iterans isolated from crude oil contaminated in Tae-an, South Korea.</title>
        <authorList>
            <person name="Lee S.-S."/>
            <person name="Kim H."/>
        </authorList>
    </citation>
    <scope>NUCLEOTIDE SEQUENCE [LARGE SCALE GENOMIC DNA]</scope>
    <source>
        <strain evidence="10 11">Co17</strain>
    </source>
</reference>
<keyword evidence="11" id="KW-1185">Reference proteome</keyword>
<sequence length="708" mass="72832">MAAQQTAFLLLDVAVVIAAARVGGRLAKACKQPAVVGEITAGIALGPSLLGLLPGDPSSWLFPSDVQPLLKAIAQLGLVLFMFIVGLELDMRLVRGRERSAASISVCSVVVPFALGAGLGVLLYPSHDEVGGIQIDKLGMCLFLGIAMSITAFPVLARILTDRGMQRTAVGTFSLAAAAVDDIIAWSALALIIAVIQGGSPVEVAKIVALTVLYTAVMFAVVRPLLARLLAWRARSEGFPADLLAVVLIGLFLSAAATEWIGIHAIIGAFVFGVVMPKAGGEQLMREILERLEQAVVLLLLPMFFVVTGLSVNLGGIGGTGWLQLLAVIGVACAGKFAGAYFGARVSGMPSRQSAAVSVLMNTRGLTELVILTAGRELGVLSDELFAMMVVMALVTTAMAGPLLAVIYPPAMVEQDIAAVERRALTAGSATRVMLVFDDLDDDVDRLAQRHAGLLSVGMGADVVLAGVLPRSSGDATLELAPVVPDFAAMAAAVEKLNALSARVPGARSVSVLCRFTDDAAADLEAMAENGSPDVIGVDAAAGQVGVALTVAPVLLVDEDSASTASSQLVCRSEDSRSGRTAVIIAAELALRTGRDLLVETPQSRRRMLADLKPVAALGVTVEVTGTGLRRTGETVLGVVGGDTVGAVYQVFDGTLVSEEGLGDRIQQRFGAGSAASGPRLDGAGSAASGPHADRAEARDNSSGGQLP</sequence>
<evidence type="ECO:0000256" key="7">
    <source>
        <dbReference type="SAM" id="MobiDB-lite"/>
    </source>
</evidence>
<feature type="domain" description="Cation/H+ exchanger transmembrane" evidence="9">
    <location>
        <begin position="19"/>
        <end position="405"/>
    </location>
</feature>
<dbReference type="InterPro" id="IPR038770">
    <property type="entry name" value="Na+/solute_symporter_sf"/>
</dbReference>
<evidence type="ECO:0000256" key="2">
    <source>
        <dbReference type="ARBA" id="ARBA00022448"/>
    </source>
</evidence>
<keyword evidence="5" id="KW-0406">Ion transport</keyword>
<keyword evidence="6 8" id="KW-0472">Membrane</keyword>
<feature type="transmembrane region" description="Helical" evidence="8">
    <location>
        <begin position="137"/>
        <end position="157"/>
    </location>
</feature>
<feature type="transmembrane region" description="Helical" evidence="8">
    <location>
        <begin position="207"/>
        <end position="226"/>
    </location>
</feature>
<dbReference type="PANTHER" id="PTHR32468">
    <property type="entry name" value="CATION/H + ANTIPORTER"/>
    <property type="match status" value="1"/>
</dbReference>
<dbReference type="GO" id="GO:1902600">
    <property type="term" value="P:proton transmembrane transport"/>
    <property type="evidence" value="ECO:0007669"/>
    <property type="project" value="InterPro"/>
</dbReference>
<feature type="transmembrane region" description="Helical" evidence="8">
    <location>
        <begin position="385"/>
        <end position="408"/>
    </location>
</feature>
<feature type="transmembrane region" description="Helical" evidence="8">
    <location>
        <begin position="238"/>
        <end position="255"/>
    </location>
</feature>
<organism evidence="10 11">
    <name type="scientific">Gordonia iterans</name>
    <dbReference type="NCBI Taxonomy" id="1004901"/>
    <lineage>
        <taxon>Bacteria</taxon>
        <taxon>Bacillati</taxon>
        <taxon>Actinomycetota</taxon>
        <taxon>Actinomycetes</taxon>
        <taxon>Mycobacteriales</taxon>
        <taxon>Gordoniaceae</taxon>
        <taxon>Gordonia</taxon>
    </lineage>
</organism>
<dbReference type="InterPro" id="IPR006153">
    <property type="entry name" value="Cation/H_exchanger_TM"/>
</dbReference>
<evidence type="ECO:0000313" key="11">
    <source>
        <dbReference type="Proteomes" id="UP000239814"/>
    </source>
</evidence>
<keyword evidence="4 8" id="KW-1133">Transmembrane helix</keyword>
<proteinExistence type="predicted"/>